<dbReference type="EMBL" id="ADWQ01000014">
    <property type="protein sequence ID" value="EFU34821.1"/>
    <property type="molecule type" value="Genomic_DNA"/>
</dbReference>
<evidence type="ECO:0000313" key="2">
    <source>
        <dbReference type="Proteomes" id="UP000005056"/>
    </source>
</evidence>
<comment type="caution">
    <text evidence="1">The sequence shown here is derived from an EMBL/GenBank/DDBJ whole genome shotgun (WGS) entry which is preliminary data.</text>
</comment>
<name>A0AAN3SEH5_ECOLX</name>
<accession>A0AAN3SEH5</accession>
<evidence type="ECO:0000313" key="1">
    <source>
        <dbReference type="EMBL" id="EFU34821.1"/>
    </source>
</evidence>
<reference evidence="1 2" key="1">
    <citation type="submission" date="2010-09" db="EMBL/GenBank/DDBJ databases">
        <authorList>
            <person name="Weinstock G."/>
            <person name="Sodergren E."/>
            <person name="Clifton S."/>
            <person name="Fulton L."/>
            <person name="Fulton B."/>
            <person name="Courtney L."/>
            <person name="Fronick C."/>
            <person name="Harrison M."/>
            <person name="Strong C."/>
            <person name="Farmer C."/>
            <person name="Delahaunty K."/>
            <person name="Markovic C."/>
            <person name="Hall O."/>
            <person name="Minx P."/>
            <person name="Tomlinson C."/>
            <person name="Mitreva M."/>
            <person name="Hou S."/>
            <person name="Chen J."/>
            <person name="Wollam A."/>
            <person name="Pepin K.H."/>
            <person name="Johnson M."/>
            <person name="Bhonagiri V."/>
            <person name="Zhang X."/>
            <person name="Suruliraj S."/>
            <person name="Warren W."/>
            <person name="Chinwalla A."/>
            <person name="Mardis E.R."/>
            <person name="Wilson R.K."/>
        </authorList>
    </citation>
    <scope>NUCLEOTIDE SEQUENCE [LARGE SCALE GENOMIC DNA]</scope>
    <source>
        <strain evidence="1 2">MS 85-1</strain>
    </source>
</reference>
<gene>
    <name evidence="1" type="ORF">HMPREF9350_03353</name>
</gene>
<proteinExistence type="predicted"/>
<organism evidence="1 2">
    <name type="scientific">Escherichia coli MS 85-1</name>
    <dbReference type="NCBI Taxonomy" id="679202"/>
    <lineage>
        <taxon>Bacteria</taxon>
        <taxon>Pseudomonadati</taxon>
        <taxon>Pseudomonadota</taxon>
        <taxon>Gammaproteobacteria</taxon>
        <taxon>Enterobacterales</taxon>
        <taxon>Enterobacteriaceae</taxon>
        <taxon>Escherichia</taxon>
    </lineage>
</organism>
<protein>
    <submittedName>
        <fullName evidence="1">Uncharacterized protein</fullName>
    </submittedName>
</protein>
<sequence>MPIARKITRIGMPRREENELSNILLVTRMDPKMKRLIIVVASNGRLLLITLSLI</sequence>
<dbReference type="AlphaFoldDB" id="A0AAN3SEH5"/>
<dbReference type="Proteomes" id="UP000005056">
    <property type="component" value="Unassembled WGS sequence"/>
</dbReference>